<dbReference type="SUPFAM" id="SSF55608">
    <property type="entry name" value="Homing endonucleases"/>
    <property type="match status" value="1"/>
</dbReference>
<dbReference type="NCBIfam" id="TIGR00647">
    <property type="entry name" value="DNA_bind_WhiA"/>
    <property type="match status" value="1"/>
</dbReference>
<proteinExistence type="inferred from homology"/>
<dbReference type="InterPro" id="IPR018478">
    <property type="entry name" value="Sporu_reg_WhiA_N_dom"/>
</dbReference>
<dbReference type="Pfam" id="PF02650">
    <property type="entry name" value="HTH_WhiA"/>
    <property type="match status" value="1"/>
</dbReference>
<dbReference type="InterPro" id="IPR023054">
    <property type="entry name" value="Sporulation_regulator_WhiA_C"/>
</dbReference>
<evidence type="ECO:0000259" key="6">
    <source>
        <dbReference type="Pfam" id="PF10298"/>
    </source>
</evidence>
<dbReference type="GO" id="GO:0051301">
    <property type="term" value="P:cell division"/>
    <property type="evidence" value="ECO:0007669"/>
    <property type="project" value="UniProtKB-UniRule"/>
</dbReference>
<feature type="domain" description="WhiA LAGLIDADG-like" evidence="7">
    <location>
        <begin position="115"/>
        <end position="206"/>
    </location>
</feature>
<dbReference type="EMBL" id="AP027059">
    <property type="protein sequence ID" value="BDU50752.1"/>
    <property type="molecule type" value="Genomic_DNA"/>
</dbReference>
<evidence type="ECO:0000256" key="2">
    <source>
        <dbReference type="ARBA" id="ARBA00023125"/>
    </source>
</evidence>
<accession>A0AAU9DH02</accession>
<comment type="function">
    <text evidence="4">Involved in cell division and chromosome segregation.</text>
</comment>
<dbReference type="AlphaFoldDB" id="A0AAU9DH02"/>
<dbReference type="Gene3D" id="3.10.28.10">
    <property type="entry name" value="Homing endonucleases"/>
    <property type="match status" value="1"/>
</dbReference>
<keyword evidence="2 4" id="KW-0238">DNA-binding</keyword>
<gene>
    <name evidence="4" type="primary">whiA</name>
    <name evidence="8" type="ORF">HLVA_13210</name>
</gene>
<evidence type="ECO:0000256" key="3">
    <source>
        <dbReference type="ARBA" id="ARBA00023306"/>
    </source>
</evidence>
<dbReference type="InterPro" id="IPR027434">
    <property type="entry name" value="Homing_endonucl"/>
</dbReference>
<evidence type="ECO:0000256" key="4">
    <source>
        <dbReference type="HAMAP-Rule" id="MF_01420"/>
    </source>
</evidence>
<keyword evidence="9" id="KW-1185">Reference proteome</keyword>
<dbReference type="RefSeq" id="WP_307903608.1">
    <property type="nucleotide sequence ID" value="NZ_AP027059.1"/>
</dbReference>
<evidence type="ECO:0000313" key="8">
    <source>
        <dbReference type="EMBL" id="BDU50752.1"/>
    </source>
</evidence>
<dbReference type="KEGG" id="haby:HLVA_13210"/>
<dbReference type="InterPro" id="IPR039518">
    <property type="entry name" value="WhiA_LAGLIDADG_dom"/>
</dbReference>
<dbReference type="Pfam" id="PF14527">
    <property type="entry name" value="LAGLIDADG_WhiA"/>
    <property type="match status" value="1"/>
</dbReference>
<organism evidence="8 9">
    <name type="scientific">Haliovirga abyssi</name>
    <dbReference type="NCBI Taxonomy" id="2996794"/>
    <lineage>
        <taxon>Bacteria</taxon>
        <taxon>Fusobacteriati</taxon>
        <taxon>Fusobacteriota</taxon>
        <taxon>Fusobacteriia</taxon>
        <taxon>Fusobacteriales</taxon>
        <taxon>Haliovirgaceae</taxon>
        <taxon>Haliovirga</taxon>
    </lineage>
</organism>
<dbReference type="Pfam" id="PF10298">
    <property type="entry name" value="WhiA_N"/>
    <property type="match status" value="1"/>
</dbReference>
<protein>
    <recommendedName>
        <fullName evidence="4">Probable cell division protein WhiA</fullName>
    </recommendedName>
</protein>
<reference evidence="8 9" key="1">
    <citation type="submission" date="2022-11" db="EMBL/GenBank/DDBJ databases">
        <title>Haliovirga abyssi gen. nov., sp. nov., a mesophilic fermentative bacterium isolated from the Iheya North hydrothermal field and the proposal of Haliovirgaceae fam. nov.</title>
        <authorList>
            <person name="Miyazaki U."/>
            <person name="Tame A."/>
            <person name="Miyazaki J."/>
            <person name="Takai K."/>
            <person name="Sawayama S."/>
            <person name="Kitajima M."/>
            <person name="Okamoto A."/>
            <person name="Nakagawa S."/>
        </authorList>
    </citation>
    <scope>NUCLEOTIDE SEQUENCE [LARGE SCALE GENOMIC DNA]</scope>
    <source>
        <strain evidence="8 9">IC12</strain>
    </source>
</reference>
<evidence type="ECO:0000256" key="1">
    <source>
        <dbReference type="ARBA" id="ARBA00022618"/>
    </source>
</evidence>
<dbReference type="HAMAP" id="MF_01420">
    <property type="entry name" value="HTH_type_WhiA"/>
    <property type="match status" value="1"/>
</dbReference>
<dbReference type="InterPro" id="IPR003802">
    <property type="entry name" value="Sporulation_regulator_WhiA"/>
</dbReference>
<evidence type="ECO:0000259" key="5">
    <source>
        <dbReference type="Pfam" id="PF02650"/>
    </source>
</evidence>
<feature type="domain" description="Sporulation transcription regulator WhiA N-terminal" evidence="6">
    <location>
        <begin position="22"/>
        <end position="89"/>
    </location>
</feature>
<dbReference type="PANTHER" id="PTHR37307">
    <property type="entry name" value="CELL DIVISION PROTEIN WHIA-RELATED"/>
    <property type="match status" value="1"/>
</dbReference>
<dbReference type="PANTHER" id="PTHR37307:SF1">
    <property type="entry name" value="CELL DIVISION PROTEIN WHIA-RELATED"/>
    <property type="match status" value="1"/>
</dbReference>
<evidence type="ECO:0000259" key="7">
    <source>
        <dbReference type="Pfam" id="PF14527"/>
    </source>
</evidence>
<name>A0AAU9DH02_9FUSO</name>
<evidence type="ECO:0000313" key="9">
    <source>
        <dbReference type="Proteomes" id="UP001321582"/>
    </source>
</evidence>
<dbReference type="GO" id="GO:0003677">
    <property type="term" value="F:DNA binding"/>
    <property type="evidence" value="ECO:0007669"/>
    <property type="project" value="UniProtKB-UniRule"/>
</dbReference>
<feature type="domain" description="Sporulation regulator WhiA C-terminal" evidence="5">
    <location>
        <begin position="211"/>
        <end position="290"/>
    </location>
</feature>
<keyword evidence="3 4" id="KW-0131">Cell cycle</keyword>
<sequence length="298" mass="35009">MSYTQLVKEEILQKEVINVIEKRYELYAVLKAKNSFKNDRIDFTVENIGIAKRVYSIIKSFTNLKIEIKYSISKRFGEHRVYGVIVRKQKGYKVFVDNFKHMDKEKINKAESKLAGYIRGIFLVAGYIKQPEKEYSMDFFLEDKNDAKKLYDNLKGINKKVGYTQKKNKYLVYLRNSEDIMDILVMTGAMKSFFEYEETIMFKDIKNKTVRSINWEVANETKIINTAEKQLTMIKEIEKKVGLESLTGVLEEVAKVRIKYPESSLTELAKIIGISKSGIRNRFRRLEKIYNELEEETN</sequence>
<comment type="similarity">
    <text evidence="4">Belongs to the WhiA family.</text>
</comment>
<keyword evidence="1 4" id="KW-0132">Cell division</keyword>
<dbReference type="GO" id="GO:0043937">
    <property type="term" value="P:regulation of sporulation"/>
    <property type="evidence" value="ECO:0007669"/>
    <property type="project" value="InterPro"/>
</dbReference>
<dbReference type="Proteomes" id="UP001321582">
    <property type="component" value="Chromosome"/>
</dbReference>